<gene>
    <name evidence="2" type="ORF">FHS29_000958</name>
</gene>
<keyword evidence="3" id="KW-1185">Reference proteome</keyword>
<reference evidence="2 3" key="1">
    <citation type="submission" date="2020-08" db="EMBL/GenBank/DDBJ databases">
        <title>Genomic Encyclopedia of Type Strains, Phase III (KMG-III): the genomes of soil and plant-associated and newly described type strains.</title>
        <authorList>
            <person name="Whitman W."/>
        </authorList>
    </citation>
    <scope>NUCLEOTIDE SEQUENCE [LARGE SCALE GENOMIC DNA]</scope>
    <source>
        <strain evidence="2 3">CECT 8640</strain>
    </source>
</reference>
<proteinExistence type="predicted"/>
<evidence type="ECO:0000313" key="2">
    <source>
        <dbReference type="EMBL" id="MBB5954388.1"/>
    </source>
</evidence>
<name>A0A841CDZ5_9PSEU</name>
<dbReference type="GO" id="GO:0004803">
    <property type="term" value="F:transposase activity"/>
    <property type="evidence" value="ECO:0007669"/>
    <property type="project" value="InterPro"/>
</dbReference>
<dbReference type="EMBL" id="JACHJN010000001">
    <property type="protein sequence ID" value="MBB5954388.1"/>
    <property type="molecule type" value="Genomic_DNA"/>
</dbReference>
<dbReference type="Pfam" id="PF01526">
    <property type="entry name" value="DDE_Tnp_Tn3"/>
    <property type="match status" value="1"/>
</dbReference>
<feature type="domain" description="Tn3 transposase DDE" evidence="1">
    <location>
        <begin position="10"/>
        <end position="93"/>
    </location>
</feature>
<dbReference type="GO" id="GO:0006313">
    <property type="term" value="P:DNA transposition"/>
    <property type="evidence" value="ECO:0007669"/>
    <property type="project" value="InterPro"/>
</dbReference>
<protein>
    <submittedName>
        <fullName evidence="2">TnpA family transposase</fullName>
    </submittedName>
</protein>
<sequence length="97" mass="10619">MRSAMVLCPTVVVPCGVWEAVYINEGLLRNDSDIQPDTIHADTQGQSLPVFGLAALLGFDLLPCIRNWAGLNFYRPSADTGFEHTDSLFGDHVIDRG</sequence>
<evidence type="ECO:0000313" key="3">
    <source>
        <dbReference type="Proteomes" id="UP000547510"/>
    </source>
</evidence>
<dbReference type="AlphaFoldDB" id="A0A841CDZ5"/>
<organism evidence="2 3">
    <name type="scientific">Saccharothrix tamanrassetensis</name>
    <dbReference type="NCBI Taxonomy" id="1051531"/>
    <lineage>
        <taxon>Bacteria</taxon>
        <taxon>Bacillati</taxon>
        <taxon>Actinomycetota</taxon>
        <taxon>Actinomycetes</taxon>
        <taxon>Pseudonocardiales</taxon>
        <taxon>Pseudonocardiaceae</taxon>
        <taxon>Saccharothrix</taxon>
    </lineage>
</organism>
<accession>A0A841CDZ5</accession>
<comment type="caution">
    <text evidence="2">The sequence shown here is derived from an EMBL/GenBank/DDBJ whole genome shotgun (WGS) entry which is preliminary data.</text>
</comment>
<dbReference type="Proteomes" id="UP000547510">
    <property type="component" value="Unassembled WGS sequence"/>
</dbReference>
<dbReference type="InterPro" id="IPR002513">
    <property type="entry name" value="Tn3_Tnp_DDE_dom"/>
</dbReference>
<evidence type="ECO:0000259" key="1">
    <source>
        <dbReference type="Pfam" id="PF01526"/>
    </source>
</evidence>